<sequence length="248" mass="28599">MKVDQANRSRTQLRQVIVDCEAELAAICPAIGKCHVHIRQSDQNAGSLKEEHARILPQLGEMRKQKIERRNQKMVLDLMFLLQEMVCIAAKIKLDIPFSDTRPLNLLIKVQAPLKLLMLQRVLYKKLQKKVAQVNQNEGRTPSNGKVRSHLLNDESRANYTSTCQDESMVEHMNKEDMDKHITKLTDELESANRKCEIYRSNLLSILKAVEDVSKILHKHLMQHKFTNSVICHEKLEQGLRSLPFVMT</sequence>
<dbReference type="GO" id="GO:0008017">
    <property type="term" value="F:microtubule binding"/>
    <property type="evidence" value="ECO:0007669"/>
    <property type="project" value="InterPro"/>
</dbReference>
<proteinExistence type="inferred from homology"/>
<evidence type="ECO:0000256" key="2">
    <source>
        <dbReference type="ARBA" id="ARBA00006187"/>
    </source>
</evidence>
<dbReference type="GO" id="GO:0000226">
    <property type="term" value="P:microtubule cytoskeleton organization"/>
    <property type="evidence" value="ECO:0007669"/>
    <property type="project" value="InterPro"/>
</dbReference>
<keyword evidence="7" id="KW-1185">Reference proteome</keyword>
<comment type="similarity">
    <text evidence="2">Belongs to the MAP65/ASE1 family.</text>
</comment>
<organism evidence="6 7">
    <name type="scientific">Pisum sativum</name>
    <name type="common">Garden pea</name>
    <name type="synonym">Lathyrus oleraceus</name>
    <dbReference type="NCBI Taxonomy" id="3888"/>
    <lineage>
        <taxon>Eukaryota</taxon>
        <taxon>Viridiplantae</taxon>
        <taxon>Streptophyta</taxon>
        <taxon>Embryophyta</taxon>
        <taxon>Tracheophyta</taxon>
        <taxon>Spermatophyta</taxon>
        <taxon>Magnoliopsida</taxon>
        <taxon>eudicotyledons</taxon>
        <taxon>Gunneridae</taxon>
        <taxon>Pentapetalae</taxon>
        <taxon>rosids</taxon>
        <taxon>fabids</taxon>
        <taxon>Fabales</taxon>
        <taxon>Fabaceae</taxon>
        <taxon>Papilionoideae</taxon>
        <taxon>50 kb inversion clade</taxon>
        <taxon>NPAAA clade</taxon>
        <taxon>Hologalegina</taxon>
        <taxon>IRL clade</taxon>
        <taxon>Fabeae</taxon>
        <taxon>Lathyrus</taxon>
    </lineage>
</organism>
<dbReference type="PANTHER" id="PTHR19321:SF7">
    <property type="entry name" value="65-KDA MICROTUBULE-ASSOCIATED PROTEIN 3"/>
    <property type="match status" value="1"/>
</dbReference>
<dbReference type="Pfam" id="PF03999">
    <property type="entry name" value="MAP65_ASE1"/>
    <property type="match status" value="1"/>
</dbReference>
<dbReference type="GO" id="GO:0005819">
    <property type="term" value="C:spindle"/>
    <property type="evidence" value="ECO:0007669"/>
    <property type="project" value="TreeGrafter"/>
</dbReference>
<dbReference type="GO" id="GO:0005874">
    <property type="term" value="C:microtubule"/>
    <property type="evidence" value="ECO:0007669"/>
    <property type="project" value="UniProtKB-KW"/>
</dbReference>
<reference evidence="6 7" key="1">
    <citation type="journal article" date="2022" name="Nat. Genet.">
        <title>Improved pea reference genome and pan-genome highlight genomic features and evolutionary characteristics.</title>
        <authorList>
            <person name="Yang T."/>
            <person name="Liu R."/>
            <person name="Luo Y."/>
            <person name="Hu S."/>
            <person name="Wang D."/>
            <person name="Wang C."/>
            <person name="Pandey M.K."/>
            <person name="Ge S."/>
            <person name="Xu Q."/>
            <person name="Li N."/>
            <person name="Li G."/>
            <person name="Huang Y."/>
            <person name="Saxena R.K."/>
            <person name="Ji Y."/>
            <person name="Li M."/>
            <person name="Yan X."/>
            <person name="He Y."/>
            <person name="Liu Y."/>
            <person name="Wang X."/>
            <person name="Xiang C."/>
            <person name="Varshney R.K."/>
            <person name="Ding H."/>
            <person name="Gao S."/>
            <person name="Zong X."/>
        </authorList>
    </citation>
    <scope>NUCLEOTIDE SEQUENCE [LARGE SCALE GENOMIC DNA]</scope>
    <source>
        <strain evidence="6 7">cv. Zhongwan 6</strain>
    </source>
</reference>
<accession>A0A9D4W8M4</accession>
<dbReference type="EMBL" id="JAMSHJ010000006">
    <property type="protein sequence ID" value="KAI5396829.1"/>
    <property type="molecule type" value="Genomic_DNA"/>
</dbReference>
<dbReference type="Gramene" id="Psat06G0288600-T1">
    <property type="protein sequence ID" value="KAI5396829.1"/>
    <property type="gene ID" value="KIW84_062886"/>
</dbReference>
<dbReference type="AlphaFoldDB" id="A0A9D4W8M4"/>
<evidence type="ECO:0000313" key="6">
    <source>
        <dbReference type="EMBL" id="KAI5396829.1"/>
    </source>
</evidence>
<evidence type="ECO:0000256" key="5">
    <source>
        <dbReference type="SAM" id="Coils"/>
    </source>
</evidence>
<keyword evidence="4" id="KW-0206">Cytoskeleton</keyword>
<evidence type="ECO:0000256" key="4">
    <source>
        <dbReference type="ARBA" id="ARBA00023212"/>
    </source>
</evidence>
<keyword evidence="5" id="KW-0175">Coiled coil</keyword>
<dbReference type="InterPro" id="IPR007145">
    <property type="entry name" value="MAP65_Ase1_PRC1"/>
</dbReference>
<feature type="coiled-coil region" evidence="5">
    <location>
        <begin position="175"/>
        <end position="202"/>
    </location>
</feature>
<evidence type="ECO:0000313" key="7">
    <source>
        <dbReference type="Proteomes" id="UP001058974"/>
    </source>
</evidence>
<evidence type="ECO:0000256" key="3">
    <source>
        <dbReference type="ARBA" id="ARBA00022701"/>
    </source>
</evidence>
<dbReference type="GO" id="GO:0005737">
    <property type="term" value="C:cytoplasm"/>
    <property type="evidence" value="ECO:0007669"/>
    <property type="project" value="TreeGrafter"/>
</dbReference>
<comment type="subcellular location">
    <subcellularLocation>
        <location evidence="1">Cytoplasm</location>
        <location evidence="1">Cytoskeleton</location>
    </subcellularLocation>
</comment>
<keyword evidence="3" id="KW-0493">Microtubule</keyword>
<name>A0A9D4W8M4_PEA</name>
<evidence type="ECO:0000256" key="1">
    <source>
        <dbReference type="ARBA" id="ARBA00004245"/>
    </source>
</evidence>
<comment type="caution">
    <text evidence="6">The sequence shown here is derived from an EMBL/GenBank/DDBJ whole genome shotgun (WGS) entry which is preliminary data.</text>
</comment>
<dbReference type="PANTHER" id="PTHR19321">
    <property type="entry name" value="PROTEIN REGULATOR OF CYTOKINESIS 1 PRC1-RELATED"/>
    <property type="match status" value="1"/>
</dbReference>
<dbReference type="Proteomes" id="UP001058974">
    <property type="component" value="Chromosome 6"/>
</dbReference>
<keyword evidence="4" id="KW-0963">Cytoplasm</keyword>
<protein>
    <submittedName>
        <fullName evidence="6">Uncharacterized protein</fullName>
    </submittedName>
</protein>
<gene>
    <name evidence="6" type="ORF">KIW84_062886</name>
</gene>